<evidence type="ECO:0000313" key="2">
    <source>
        <dbReference type="EMBL" id="KAK2607859.1"/>
    </source>
</evidence>
<protein>
    <submittedName>
        <fullName evidence="2">Uncharacterized protein</fullName>
    </submittedName>
</protein>
<evidence type="ECO:0000313" key="3">
    <source>
        <dbReference type="Proteomes" id="UP001265746"/>
    </source>
</evidence>
<feature type="signal peptide" evidence="1">
    <location>
        <begin position="1"/>
        <end position="21"/>
    </location>
</feature>
<proteinExistence type="predicted"/>
<sequence>MDIFMLLFLTLVASMANTAFAVPAVLGGGFPSTTSGVVNSGVEGIIADPTLPPQKTGGMDYNPEDISRGPDLATFTVINKHTANISTSHQCGAGAPTAVSGFVGEGTMAPNASSAFAVPWNWTGNVAVIDAAYSLTGDVSLIEANYVQTWTSQVAVVDVDISYVNGFTLPIICSCDGKVVTGCIKDLFALGDCPKMDDQNACINPERGDNVTNTAVTFFQPCQGEAYTFPNDHGANSYGECQSGSVTCCVGMACGLGE</sequence>
<comment type="caution">
    <text evidence="2">The sequence shown here is derived from an EMBL/GenBank/DDBJ whole genome shotgun (WGS) entry which is preliminary data.</text>
</comment>
<dbReference type="EMBL" id="JAUJFL010000003">
    <property type="protein sequence ID" value="KAK2607859.1"/>
    <property type="molecule type" value="Genomic_DNA"/>
</dbReference>
<reference evidence="2" key="1">
    <citation type="submission" date="2023-06" db="EMBL/GenBank/DDBJ databases">
        <authorList>
            <person name="Noh H."/>
        </authorList>
    </citation>
    <scope>NUCLEOTIDE SEQUENCE</scope>
    <source>
        <strain evidence="2">DUCC20226</strain>
    </source>
</reference>
<keyword evidence="3" id="KW-1185">Reference proteome</keyword>
<name>A0AAD9SG17_PHOAM</name>
<evidence type="ECO:0000256" key="1">
    <source>
        <dbReference type="SAM" id="SignalP"/>
    </source>
</evidence>
<dbReference type="InterPro" id="IPR037176">
    <property type="entry name" value="Osmotin/thaumatin-like_sf"/>
</dbReference>
<organism evidence="2 3">
    <name type="scientific">Phomopsis amygdali</name>
    <name type="common">Fusicoccum amygdali</name>
    <dbReference type="NCBI Taxonomy" id="1214568"/>
    <lineage>
        <taxon>Eukaryota</taxon>
        <taxon>Fungi</taxon>
        <taxon>Dikarya</taxon>
        <taxon>Ascomycota</taxon>
        <taxon>Pezizomycotina</taxon>
        <taxon>Sordariomycetes</taxon>
        <taxon>Sordariomycetidae</taxon>
        <taxon>Diaporthales</taxon>
        <taxon>Diaporthaceae</taxon>
        <taxon>Diaporthe</taxon>
    </lineage>
</organism>
<accession>A0AAD9SG17</accession>
<dbReference type="AlphaFoldDB" id="A0AAD9SG17"/>
<feature type="chain" id="PRO_5041904866" evidence="1">
    <location>
        <begin position="22"/>
        <end position="258"/>
    </location>
</feature>
<gene>
    <name evidence="2" type="ORF">N8I77_006503</name>
</gene>
<dbReference type="SUPFAM" id="SSF49870">
    <property type="entry name" value="Osmotin, thaumatin-like protein"/>
    <property type="match status" value="1"/>
</dbReference>
<keyword evidence="1" id="KW-0732">Signal</keyword>
<dbReference type="Proteomes" id="UP001265746">
    <property type="component" value="Unassembled WGS sequence"/>
</dbReference>